<proteinExistence type="predicted"/>
<protein>
    <recommendedName>
        <fullName evidence="3">DUF4412 domain-containing protein</fullName>
    </recommendedName>
</protein>
<keyword evidence="2" id="KW-1185">Reference proteome</keyword>
<evidence type="ECO:0000313" key="1">
    <source>
        <dbReference type="EMBL" id="MBS7229894.1"/>
    </source>
</evidence>
<gene>
    <name evidence="1" type="ORF">KHA90_02560</name>
</gene>
<comment type="caution">
    <text evidence="1">The sequence shown here is derived from an EMBL/GenBank/DDBJ whole genome shotgun (WGS) entry which is preliminary data.</text>
</comment>
<dbReference type="Proteomes" id="UP000722625">
    <property type="component" value="Unassembled WGS sequence"/>
</dbReference>
<dbReference type="EMBL" id="JAGYVZ010000002">
    <property type="protein sequence ID" value="MBS7229894.1"/>
    <property type="molecule type" value="Genomic_DNA"/>
</dbReference>
<sequence length="231" mass="26223">MKKIIVLFCLISMSMQAKYYKAKLTLENGEVKNGFAELVEINDSKVKFRLDEKGDTEKILSTEIKKIEYTDKDETSFIAERLFIHTDKGEKGIKQGTKKYWLYIAYSNGIKLAVDAVRSTMRYNAINGTTTGSSGGTILYMGKEKEDGVFFIFYLSDMMSINVGMDKVVRSHAALLFKDCPKFLEAVNAENFKKPTLLNKLVELYEKNDCNKPVVTAKAETKKKSTPKKKK</sequence>
<evidence type="ECO:0008006" key="3">
    <source>
        <dbReference type="Google" id="ProtNLM"/>
    </source>
</evidence>
<reference evidence="1 2" key="1">
    <citation type="journal article" date="2018" name="Int. J. Syst. Evol. Microbiol.">
        <title>Flavobacterium chryseum sp. nov. and Flavobacterium psychroterrae sp. nov., novel environmental bacteria isolated from Antarctica.</title>
        <authorList>
            <person name="Kralova S."/>
            <person name="Svec P."/>
            <person name="Busse H.J."/>
            <person name="Stankova E."/>
            <person name="Vaczi P."/>
            <person name="Sedlacek I."/>
        </authorList>
    </citation>
    <scope>NUCLEOTIDE SEQUENCE [LARGE SCALE GENOMIC DNA]</scope>
    <source>
        <strain evidence="1 2">CCM 8827</strain>
    </source>
</reference>
<organism evidence="1 2">
    <name type="scientific">Flavobacterium psychroterrae</name>
    <dbReference type="NCBI Taxonomy" id="2133767"/>
    <lineage>
        <taxon>Bacteria</taxon>
        <taxon>Pseudomonadati</taxon>
        <taxon>Bacteroidota</taxon>
        <taxon>Flavobacteriia</taxon>
        <taxon>Flavobacteriales</taxon>
        <taxon>Flavobacteriaceae</taxon>
        <taxon>Flavobacterium</taxon>
    </lineage>
</organism>
<dbReference type="RefSeq" id="WP_213294868.1">
    <property type="nucleotide sequence ID" value="NZ_JAGYVZ010000002.1"/>
</dbReference>
<name>A0ABS5P6J4_9FLAO</name>
<evidence type="ECO:0000313" key="2">
    <source>
        <dbReference type="Proteomes" id="UP000722625"/>
    </source>
</evidence>
<accession>A0ABS5P6J4</accession>